<dbReference type="AlphaFoldDB" id="A0A0C3D212"/>
<feature type="domain" description="DUF7580" evidence="1">
    <location>
        <begin position="186"/>
        <end position="369"/>
    </location>
</feature>
<name>A0A0C3D212_OIDMZ</name>
<dbReference type="InterPro" id="IPR056002">
    <property type="entry name" value="DUF7580"/>
</dbReference>
<dbReference type="PANTHER" id="PTHR37542:SF1">
    <property type="entry name" value="PRION-INHIBITION AND PROPAGATION HELO DOMAIN-CONTAINING PROTEIN"/>
    <property type="match status" value="1"/>
</dbReference>
<reference evidence="3" key="2">
    <citation type="submission" date="2015-01" db="EMBL/GenBank/DDBJ databases">
        <title>Evolutionary Origins and Diversification of the Mycorrhizal Mutualists.</title>
        <authorList>
            <consortium name="DOE Joint Genome Institute"/>
            <consortium name="Mycorrhizal Genomics Consortium"/>
            <person name="Kohler A."/>
            <person name="Kuo A."/>
            <person name="Nagy L.G."/>
            <person name="Floudas D."/>
            <person name="Copeland A."/>
            <person name="Barry K.W."/>
            <person name="Cichocki N."/>
            <person name="Veneault-Fourrey C."/>
            <person name="LaButti K."/>
            <person name="Lindquist E.A."/>
            <person name="Lipzen A."/>
            <person name="Lundell T."/>
            <person name="Morin E."/>
            <person name="Murat C."/>
            <person name="Riley R."/>
            <person name="Ohm R."/>
            <person name="Sun H."/>
            <person name="Tunlid A."/>
            <person name="Henrissat B."/>
            <person name="Grigoriev I.V."/>
            <person name="Hibbett D.S."/>
            <person name="Martin F."/>
        </authorList>
    </citation>
    <scope>NUCLEOTIDE SEQUENCE [LARGE SCALE GENOMIC DNA]</scope>
    <source>
        <strain evidence="3">Zn</strain>
    </source>
</reference>
<keyword evidence="3" id="KW-1185">Reference proteome</keyword>
<organism evidence="2 3">
    <name type="scientific">Oidiodendron maius (strain Zn)</name>
    <dbReference type="NCBI Taxonomy" id="913774"/>
    <lineage>
        <taxon>Eukaryota</taxon>
        <taxon>Fungi</taxon>
        <taxon>Dikarya</taxon>
        <taxon>Ascomycota</taxon>
        <taxon>Pezizomycotina</taxon>
        <taxon>Leotiomycetes</taxon>
        <taxon>Leotiomycetes incertae sedis</taxon>
        <taxon>Myxotrichaceae</taxon>
        <taxon>Oidiodendron</taxon>
    </lineage>
</organism>
<dbReference type="InterPro" id="IPR011009">
    <property type="entry name" value="Kinase-like_dom_sf"/>
</dbReference>
<dbReference type="PANTHER" id="PTHR37542">
    <property type="entry name" value="HELO DOMAIN-CONTAINING PROTEIN-RELATED"/>
    <property type="match status" value="1"/>
</dbReference>
<dbReference type="STRING" id="913774.A0A0C3D212"/>
<protein>
    <recommendedName>
        <fullName evidence="1">DUF7580 domain-containing protein</fullName>
    </recommendedName>
</protein>
<proteinExistence type="predicted"/>
<reference evidence="2 3" key="1">
    <citation type="submission" date="2014-04" db="EMBL/GenBank/DDBJ databases">
        <authorList>
            <consortium name="DOE Joint Genome Institute"/>
            <person name="Kuo A."/>
            <person name="Martino E."/>
            <person name="Perotto S."/>
            <person name="Kohler A."/>
            <person name="Nagy L.G."/>
            <person name="Floudas D."/>
            <person name="Copeland A."/>
            <person name="Barry K.W."/>
            <person name="Cichocki N."/>
            <person name="Veneault-Fourrey C."/>
            <person name="LaButti K."/>
            <person name="Lindquist E.A."/>
            <person name="Lipzen A."/>
            <person name="Lundell T."/>
            <person name="Morin E."/>
            <person name="Murat C."/>
            <person name="Sun H."/>
            <person name="Tunlid A."/>
            <person name="Henrissat B."/>
            <person name="Grigoriev I.V."/>
            <person name="Hibbett D.S."/>
            <person name="Martin F."/>
            <person name="Nordberg H.P."/>
            <person name="Cantor M.N."/>
            <person name="Hua S.X."/>
        </authorList>
    </citation>
    <scope>NUCLEOTIDE SEQUENCE [LARGE SCALE GENOMIC DNA]</scope>
    <source>
        <strain evidence="2 3">Zn</strain>
    </source>
</reference>
<evidence type="ECO:0000259" key="1">
    <source>
        <dbReference type="Pfam" id="PF24476"/>
    </source>
</evidence>
<dbReference type="Pfam" id="PF24476">
    <property type="entry name" value="DUF7580"/>
    <property type="match status" value="1"/>
</dbReference>
<dbReference type="OrthoDB" id="1911848at2759"/>
<accession>A0A0C3D212</accession>
<evidence type="ECO:0000313" key="2">
    <source>
        <dbReference type="EMBL" id="KIN05289.1"/>
    </source>
</evidence>
<dbReference type="HOGENOM" id="CLU_017444_2_0_1"/>
<evidence type="ECO:0000313" key="3">
    <source>
        <dbReference type="Proteomes" id="UP000054321"/>
    </source>
</evidence>
<dbReference type="InParanoid" id="A0A0C3D212"/>
<dbReference type="SUPFAM" id="SSF56112">
    <property type="entry name" value="Protein kinase-like (PK-like)"/>
    <property type="match status" value="1"/>
</dbReference>
<sequence length="371" mass="42576">MKYISWSFRDKKRATVILNEFSDINRRIHENIKLLCLASSIGVNSQQHLHHLHTDPHSVDLGYSMDANLRLTAETAQGSGEDLELPDAPWLDILDNTRLAQGNFGLSVCDGKDVIQEFRQYSVTSSPPSVDGIAVDSRTRTLVNRLTRMLQQPREQAFLIPRCLGWKFIPDQCQIAFVFDVPAERDPQPLSLLSLLRNRNLKPTLNDKLNVAFGLARSIAQLQLVRWPWIFGFEFSRPEDFFSSGMTDICLERDVYRHPSRQGIPETRFNKLHDIYALGVVLLEIGLWESWDQMQHIENAHRMGRDFLQKALVKQAERRLGSKMGERYKNIVVKCLTGQFGVVNDTREDLKLQQSFRTNVVDVLERAVASM</sequence>
<dbReference type="Proteomes" id="UP000054321">
    <property type="component" value="Unassembled WGS sequence"/>
</dbReference>
<gene>
    <name evidence="2" type="ORF">OIDMADRAFT_115110</name>
</gene>
<dbReference type="EMBL" id="KN832872">
    <property type="protein sequence ID" value="KIN05289.1"/>
    <property type="molecule type" value="Genomic_DNA"/>
</dbReference>